<reference evidence="5 6" key="1">
    <citation type="journal article" date="2015" name="PeerJ">
        <title>First genomic representation of candidate bacterial phylum KSB3 points to enhanced environmental sensing as a trigger of wastewater bulking.</title>
        <authorList>
            <person name="Sekiguchi Y."/>
            <person name="Ohashi A."/>
            <person name="Parks D.H."/>
            <person name="Yamauchi T."/>
            <person name="Tyson G.W."/>
            <person name="Hugenholtz P."/>
        </authorList>
    </citation>
    <scope>NUCLEOTIDE SEQUENCE [LARGE SCALE GENOMIC DNA]</scope>
</reference>
<dbReference type="InterPro" id="IPR002173">
    <property type="entry name" value="Carboh/pur_kinase_PfkB_CS"/>
</dbReference>
<dbReference type="Pfam" id="PF00294">
    <property type="entry name" value="PfkB"/>
    <property type="match status" value="1"/>
</dbReference>
<dbReference type="InterPro" id="IPR050306">
    <property type="entry name" value="PfkB_Carbo_kinase"/>
</dbReference>
<sequence>MFEHRVIVVGSTTIDQVVQSQNHSFQLGGVTTYAGLTFQRHGVTTVIVSNVAPQDVALLDRFHQEQIRVCNGDTARTTYFVNYNDGDARWQELPSVASPITFAQIAPLVNSSCLLHLGPLFPDDIASDALQQINALERFVSLDLQGYVRQRVHDTIVPVVSPELAHALRAADIVKASEEELALVLEYEQASLPQLLARYQIQEILVTYGSRGGIVRTCAGEEIRYTAYPVKQMIDPTGAGDVFFAAYLVHHILEGAPIAPAAEEASALAARHIAGQYITRQQLALPASLTAGMSEKVRSHGIVSQPGHLSQPSHVAASFAVT</sequence>
<evidence type="ECO:0000256" key="2">
    <source>
        <dbReference type="ARBA" id="ARBA00022679"/>
    </source>
</evidence>
<dbReference type="HOGENOM" id="CLU_065902_0_0_0"/>
<evidence type="ECO:0000256" key="3">
    <source>
        <dbReference type="ARBA" id="ARBA00022777"/>
    </source>
</evidence>
<evidence type="ECO:0000256" key="1">
    <source>
        <dbReference type="ARBA" id="ARBA00010688"/>
    </source>
</evidence>
<feature type="domain" description="Carbohydrate kinase PfkB" evidence="4">
    <location>
        <begin position="21"/>
        <end position="270"/>
    </location>
</feature>
<protein>
    <recommendedName>
        <fullName evidence="4">Carbohydrate kinase PfkB domain-containing protein</fullName>
    </recommendedName>
</protein>
<dbReference type="Proteomes" id="UP000030700">
    <property type="component" value="Unassembled WGS sequence"/>
</dbReference>
<dbReference type="InterPro" id="IPR029056">
    <property type="entry name" value="Ribokinase-like"/>
</dbReference>
<accession>A0A0S6VY96</accession>
<dbReference type="SUPFAM" id="SSF53613">
    <property type="entry name" value="Ribokinase-like"/>
    <property type="match status" value="1"/>
</dbReference>
<dbReference type="EMBL" id="DF820456">
    <property type="protein sequence ID" value="GAK50403.1"/>
    <property type="molecule type" value="Genomic_DNA"/>
</dbReference>
<dbReference type="GO" id="GO:0016301">
    <property type="term" value="F:kinase activity"/>
    <property type="evidence" value="ECO:0007669"/>
    <property type="project" value="UniProtKB-KW"/>
</dbReference>
<dbReference type="Gene3D" id="3.40.1190.20">
    <property type="match status" value="1"/>
</dbReference>
<keyword evidence="3" id="KW-0418">Kinase</keyword>
<dbReference type="InterPro" id="IPR011611">
    <property type="entry name" value="PfkB_dom"/>
</dbReference>
<dbReference type="PROSITE" id="PS00584">
    <property type="entry name" value="PFKB_KINASES_2"/>
    <property type="match status" value="1"/>
</dbReference>
<gene>
    <name evidence="5" type="ORF">U14_01634</name>
</gene>
<dbReference type="PANTHER" id="PTHR43085">
    <property type="entry name" value="HEXOKINASE FAMILY MEMBER"/>
    <property type="match status" value="1"/>
</dbReference>
<keyword evidence="2" id="KW-0808">Transferase</keyword>
<proteinExistence type="inferred from homology"/>
<organism evidence="5 6">
    <name type="scientific">Candidatus Moduliflexus flocculans</name>
    <dbReference type="NCBI Taxonomy" id="1499966"/>
    <lineage>
        <taxon>Bacteria</taxon>
        <taxon>Candidatus Moduliflexota</taxon>
        <taxon>Candidatus Moduliflexia</taxon>
        <taxon>Candidatus Moduliflexales</taxon>
        <taxon>Candidatus Moduliflexaceae</taxon>
    </lineage>
</organism>
<evidence type="ECO:0000313" key="5">
    <source>
        <dbReference type="EMBL" id="GAK50403.1"/>
    </source>
</evidence>
<evidence type="ECO:0000259" key="4">
    <source>
        <dbReference type="Pfam" id="PF00294"/>
    </source>
</evidence>
<name>A0A0S6VY96_9BACT</name>
<evidence type="ECO:0000313" key="6">
    <source>
        <dbReference type="Proteomes" id="UP000030700"/>
    </source>
</evidence>
<dbReference type="PANTHER" id="PTHR43085:SF55">
    <property type="entry name" value="KETOHEXOKINASE"/>
    <property type="match status" value="1"/>
</dbReference>
<dbReference type="AlphaFoldDB" id="A0A0S6VY96"/>
<keyword evidence="6" id="KW-1185">Reference proteome</keyword>
<comment type="similarity">
    <text evidence="1">Belongs to the carbohydrate kinase PfkB family.</text>
</comment>
<dbReference type="STRING" id="1499966.U14_01634"/>